<evidence type="ECO:0000313" key="3">
    <source>
        <dbReference type="EMBL" id="BAL56642.1"/>
    </source>
</evidence>
<accession>H5SKF6</accession>
<dbReference type="Gene3D" id="3.40.920.10">
    <property type="entry name" value="Pyruvate-ferredoxin oxidoreductase, PFOR, domain III"/>
    <property type="match status" value="1"/>
</dbReference>
<dbReference type="InterPro" id="IPR051626">
    <property type="entry name" value="Oxidoreductase_gamma_subunit"/>
</dbReference>
<name>H5SKF6_9BACT</name>
<dbReference type="NCBIfam" id="TIGR02175">
    <property type="entry name" value="PorC_KorC"/>
    <property type="match status" value="1"/>
</dbReference>
<keyword evidence="3" id="KW-0670">Pyruvate</keyword>
<sequence>MIEVRFHGRGGQGAVVASEILATALFKEGKFVQAFPAFGVERRGAPVMAFLRFDDAPIRRRCQIYEPDHVVVLDPTLLSAVDVTAGLKPHGTILINSDSPPESFSALQRFSVATVPAGEIAVAHNLGTRTNPIVNTAILGAFARVTGFVSLETLLEAIAEKIPERQRERNQAAARAAYDAVKIAHALERSAL</sequence>
<dbReference type="PANTHER" id="PTHR43366:SF1">
    <property type="entry name" value="PYRUVATE SYNTHASE SUBUNIT PORC"/>
    <property type="match status" value="1"/>
</dbReference>
<proteinExistence type="predicted"/>
<keyword evidence="1" id="KW-0560">Oxidoreductase</keyword>
<dbReference type="InterPro" id="IPR019752">
    <property type="entry name" value="Pyrv/ketoisovalerate_OxRed_cat"/>
</dbReference>
<dbReference type="EMBL" id="AP011754">
    <property type="protein sequence ID" value="BAL56642.1"/>
    <property type="molecule type" value="Genomic_DNA"/>
</dbReference>
<evidence type="ECO:0000259" key="2">
    <source>
        <dbReference type="Pfam" id="PF01558"/>
    </source>
</evidence>
<organism evidence="3">
    <name type="scientific">uncultured Acetothermia bacterium</name>
    <dbReference type="NCBI Taxonomy" id="236499"/>
    <lineage>
        <taxon>Bacteria</taxon>
        <taxon>Candidatus Bipolaricaulota</taxon>
        <taxon>environmental samples</taxon>
    </lineage>
</organism>
<gene>
    <name evidence="3" type="ORF">HGMM_F41F10C20</name>
    <name evidence="4" type="ORF">HGMM_F43B07C21</name>
</gene>
<feature type="domain" description="Pyruvate/ketoisovalerate oxidoreductase catalytic" evidence="2">
    <location>
        <begin position="10"/>
        <end position="179"/>
    </location>
</feature>
<reference evidence="3" key="1">
    <citation type="journal article" date="2005" name="Environ. Microbiol.">
        <title>Genetic and functional properties of uncultivated thermophilic crenarchaeotes from a subsurface gold mine as revealed by analysis of genome fragments.</title>
        <authorList>
            <person name="Nunoura T."/>
            <person name="Hirayama H."/>
            <person name="Takami H."/>
            <person name="Oida H."/>
            <person name="Nishi S."/>
            <person name="Shimamura S."/>
            <person name="Suzuki Y."/>
            <person name="Inagaki F."/>
            <person name="Takai K."/>
            <person name="Nealson K.H."/>
            <person name="Horikoshi K."/>
        </authorList>
    </citation>
    <scope>NUCLEOTIDE SEQUENCE</scope>
</reference>
<evidence type="ECO:0000256" key="1">
    <source>
        <dbReference type="ARBA" id="ARBA00023002"/>
    </source>
</evidence>
<dbReference type="EMBL" id="AP011759">
    <property type="protein sequence ID" value="BAL56837.1"/>
    <property type="molecule type" value="Genomic_DNA"/>
</dbReference>
<dbReference type="Pfam" id="PF01558">
    <property type="entry name" value="POR"/>
    <property type="match status" value="1"/>
</dbReference>
<dbReference type="NCBIfam" id="NF006321">
    <property type="entry name" value="PRK08534.1"/>
    <property type="match status" value="1"/>
</dbReference>
<dbReference type="PANTHER" id="PTHR43366">
    <property type="entry name" value="PYRUVATE SYNTHASE SUBUNIT PORC"/>
    <property type="match status" value="1"/>
</dbReference>
<protein>
    <submittedName>
        <fullName evidence="3">Pyruvate ferredoxin oxidoreductase, gamma subunit</fullName>
    </submittedName>
</protein>
<dbReference type="GO" id="GO:0016625">
    <property type="term" value="F:oxidoreductase activity, acting on the aldehyde or oxo group of donors, iron-sulfur protein as acceptor"/>
    <property type="evidence" value="ECO:0007669"/>
    <property type="project" value="InterPro"/>
</dbReference>
<evidence type="ECO:0000313" key="4">
    <source>
        <dbReference type="EMBL" id="BAL56837.1"/>
    </source>
</evidence>
<dbReference type="InterPro" id="IPR011894">
    <property type="entry name" value="PorC_KorC"/>
</dbReference>
<dbReference type="InterPro" id="IPR002869">
    <property type="entry name" value="Pyrv_flavodox_OxRed_cen"/>
</dbReference>
<reference evidence="3" key="2">
    <citation type="journal article" date="2012" name="PLoS ONE">
        <title>A Deeply Branching Thermophilic Bacterium with an Ancient Acetyl-CoA Pathway Dominates a Subsurface Ecosystem.</title>
        <authorList>
            <person name="Takami H."/>
            <person name="Noguchi H."/>
            <person name="Takaki Y."/>
            <person name="Uchiyama I."/>
            <person name="Toyoda A."/>
            <person name="Nishi S."/>
            <person name="Chee G.-J."/>
            <person name="Arai W."/>
            <person name="Nunoura T."/>
            <person name="Itoh T."/>
            <person name="Hattori M."/>
            <person name="Takai K."/>
        </authorList>
    </citation>
    <scope>NUCLEOTIDE SEQUENCE</scope>
</reference>
<dbReference type="SUPFAM" id="SSF53323">
    <property type="entry name" value="Pyruvate-ferredoxin oxidoreductase, PFOR, domain III"/>
    <property type="match status" value="1"/>
</dbReference>
<dbReference type="AlphaFoldDB" id="H5SKF6"/>